<feature type="domain" description="HTH cro/C1-type" evidence="2">
    <location>
        <begin position="36"/>
        <end position="108"/>
    </location>
</feature>
<evidence type="ECO:0000313" key="4">
    <source>
        <dbReference type="Proteomes" id="UP000041247"/>
    </source>
</evidence>
<dbReference type="SMART" id="SM00530">
    <property type="entry name" value="HTH_XRE"/>
    <property type="match status" value="1"/>
</dbReference>
<dbReference type="EMBL" id="CXOK01000003">
    <property type="protein sequence ID" value="CTP83146.1"/>
    <property type="molecule type" value="Genomic_DNA"/>
</dbReference>
<feature type="region of interest" description="Disordered" evidence="1">
    <location>
        <begin position="1"/>
        <end position="20"/>
    </location>
</feature>
<accession>A0A0K2ZCQ3</accession>
<dbReference type="InterPro" id="IPR010982">
    <property type="entry name" value="Lambda_DNA-bd_dom_sf"/>
</dbReference>
<dbReference type="Gene3D" id="3.30.450.180">
    <property type="match status" value="1"/>
</dbReference>
<dbReference type="Gene3D" id="1.10.260.40">
    <property type="entry name" value="lambda repressor-like DNA-binding domains"/>
    <property type="match status" value="1"/>
</dbReference>
<proteinExistence type="predicted"/>
<dbReference type="AlphaFoldDB" id="A0A0K2ZCQ3"/>
<dbReference type="InterPro" id="IPR041413">
    <property type="entry name" value="MLTR_LBD"/>
</dbReference>
<dbReference type="GO" id="GO:0003677">
    <property type="term" value="F:DNA binding"/>
    <property type="evidence" value="ECO:0007669"/>
    <property type="project" value="InterPro"/>
</dbReference>
<dbReference type="Pfam" id="PF17765">
    <property type="entry name" value="MLTR_LBD"/>
    <property type="match status" value="1"/>
</dbReference>
<name>A0A0K2ZCQ3_9XANT</name>
<evidence type="ECO:0000256" key="1">
    <source>
        <dbReference type="SAM" id="MobiDB-lite"/>
    </source>
</evidence>
<dbReference type="PANTHER" id="PTHR35010">
    <property type="entry name" value="BLL4672 PROTEIN-RELATED"/>
    <property type="match status" value="1"/>
</dbReference>
<dbReference type="Pfam" id="PF13560">
    <property type="entry name" value="HTH_31"/>
    <property type="match status" value="1"/>
</dbReference>
<dbReference type="Proteomes" id="UP000041247">
    <property type="component" value="Unassembled WGS sequence"/>
</dbReference>
<gene>
    <name evidence="3" type="ORF">XTPLMG728_0123</name>
</gene>
<evidence type="ECO:0000313" key="3">
    <source>
        <dbReference type="EMBL" id="CTP83146.1"/>
    </source>
</evidence>
<dbReference type="InterPro" id="IPR001387">
    <property type="entry name" value="Cro/C1-type_HTH"/>
</dbReference>
<dbReference type="CDD" id="cd00093">
    <property type="entry name" value="HTH_XRE"/>
    <property type="match status" value="1"/>
</dbReference>
<organism evidence="3 4">
    <name type="scientific">Xanthomonas graminis pv. poae</name>
    <dbReference type="NCBI Taxonomy" id="227946"/>
    <lineage>
        <taxon>Bacteria</taxon>
        <taxon>Pseudomonadati</taxon>
        <taxon>Pseudomonadota</taxon>
        <taxon>Gammaproteobacteria</taxon>
        <taxon>Lysobacterales</taxon>
        <taxon>Lysobacteraceae</taxon>
        <taxon>Xanthomonas</taxon>
        <taxon>Xanthomonas translucens group</taxon>
        <taxon>Xanthomonas graminis</taxon>
    </lineage>
</organism>
<dbReference type="PANTHER" id="PTHR35010:SF2">
    <property type="entry name" value="BLL4672 PROTEIN"/>
    <property type="match status" value="1"/>
</dbReference>
<sequence>MTDDRVDPMTDAVGGTAGATHGPALAVERARALGAFLRARRESLDPARLGLPRAGRRRTPGLRREEVAALADVGVTWYTWLEQGRPVRASARVLTAIAGALQCSEVETGHVLALAGLGDAAPRLPPPCERLTDTGRMLLDQLGPWPAMLQSPRFDILGANAAFERLMGVTLAELPDADRNCVYQAFTNPHWRARLADRDNVLQHMVALLRAAMGEHLGEPAWERLLARYRAASPEFDGLWQQRREVRGVENQLKRFHHPQAGELQLQQVNWWSAPRNGNRLVVYLPADELARAALLQLHAQSAEVAAPAQRR</sequence>
<protein>
    <submittedName>
        <fullName evidence="3">Helix-turn-helix domain-containing protein</fullName>
    </submittedName>
</protein>
<evidence type="ECO:0000259" key="2">
    <source>
        <dbReference type="SMART" id="SM00530"/>
    </source>
</evidence>
<reference evidence="3 4" key="1">
    <citation type="submission" date="2015-07" db="EMBL/GenBank/DDBJ databases">
        <authorList>
            <person name="Noorani M."/>
        </authorList>
    </citation>
    <scope>NUCLEOTIDE SEQUENCE [LARGE SCALE GENOMIC DNA]</scope>
    <source>
        <strain evidence="3">LMG728</strain>
    </source>
</reference>
<dbReference type="SUPFAM" id="SSF47413">
    <property type="entry name" value="lambda repressor-like DNA-binding domains"/>
    <property type="match status" value="1"/>
</dbReference>